<keyword evidence="2" id="KW-1015">Disulfide bond</keyword>
<keyword evidence="6" id="KW-1185">Reference proteome</keyword>
<protein>
    <recommendedName>
        <fullName evidence="4">Agglutinin domain-containing protein</fullName>
    </recommendedName>
</protein>
<dbReference type="InterPro" id="IPR008998">
    <property type="entry name" value="Agglutinin"/>
</dbReference>
<dbReference type="Gene3D" id="2.170.15.10">
    <property type="entry name" value="Proaerolysin, chain A, domain 3"/>
    <property type="match status" value="1"/>
</dbReference>
<comment type="similarity">
    <text evidence="1">Belongs to the aerolysin family.</text>
</comment>
<reference evidence="5 6" key="1">
    <citation type="journal article" date="2024" name="G3 (Bethesda)">
        <title>Genome assembly of Hibiscus sabdariffa L. provides insights into metabolisms of medicinal natural products.</title>
        <authorList>
            <person name="Kim T."/>
        </authorList>
    </citation>
    <scope>NUCLEOTIDE SEQUENCE [LARGE SCALE GENOMIC DNA]</scope>
    <source>
        <strain evidence="5">TK-2024</strain>
        <tissue evidence="5">Old leaves</tissue>
    </source>
</reference>
<dbReference type="PANTHER" id="PTHR39244">
    <property type="entry name" value="NATTERIN-4"/>
    <property type="match status" value="1"/>
</dbReference>
<comment type="caution">
    <text evidence="5">The sequence shown here is derived from an EMBL/GenBank/DDBJ whole genome shotgun (WGS) entry which is preliminary data.</text>
</comment>
<dbReference type="SMART" id="SM00791">
    <property type="entry name" value="Agglutinin"/>
    <property type="match status" value="3"/>
</dbReference>
<evidence type="ECO:0000256" key="3">
    <source>
        <dbReference type="SAM" id="MobiDB-lite"/>
    </source>
</evidence>
<evidence type="ECO:0000256" key="2">
    <source>
        <dbReference type="ARBA" id="ARBA00023157"/>
    </source>
</evidence>
<evidence type="ECO:0000259" key="4">
    <source>
        <dbReference type="SMART" id="SM00791"/>
    </source>
</evidence>
<dbReference type="InterPro" id="IPR053237">
    <property type="entry name" value="Natterin_C"/>
</dbReference>
<evidence type="ECO:0000256" key="1">
    <source>
        <dbReference type="ARBA" id="ARBA00009831"/>
    </source>
</evidence>
<proteinExistence type="inferred from homology"/>
<dbReference type="CDD" id="cd20216">
    <property type="entry name" value="PFM_HFR-2-like"/>
    <property type="match status" value="1"/>
</dbReference>
<feature type="region of interest" description="Disordered" evidence="3">
    <location>
        <begin position="640"/>
        <end position="662"/>
    </location>
</feature>
<feature type="domain" description="Agglutinin" evidence="4">
    <location>
        <begin position="178"/>
        <end position="327"/>
    </location>
</feature>
<gene>
    <name evidence="5" type="ORF">V6N12_027580</name>
</gene>
<evidence type="ECO:0000313" key="5">
    <source>
        <dbReference type="EMBL" id="KAK8571492.1"/>
    </source>
</evidence>
<evidence type="ECO:0000313" key="6">
    <source>
        <dbReference type="Proteomes" id="UP001472677"/>
    </source>
</evidence>
<sequence>MGNLLSDAKPRFIVLKCNARNKYLSYIHGDSAVNGYLKFSETLALSPYTKFELERAKCSGEDDLVHIKSCRSNKYCEQVENISITGNPKERYWIAATADMPVEDRSKETCTLFKLIKVDAATNKIRIMHVQSGCYLCLWWVDSPRFNYCVLANYKVFDGNSCDLFTVIDWELLANKAFASPRFIVLKSNVNTKYLGFKHEGGWFDRTLQCSETHVMSPYAKFEVEMAQSGGTDGLVHIRSCQNNKYWRLAAALVTVTADKPEEDQSTRSSTLFKLMFVNDAINIVRIMHVQSKRFLSMTSEVSFMPLVSAGFDHFDDSYRDLFTIIDWESLLILPRYVAFKGNNNRYLCHRWIQGHPYLEFASRDIGDPNVTMEIFMTDDGNISIKSICSGKFWRRSPNWIWADSDDTSSNNRDTLFRPVKVNNKTIALVNLGNNGFCKSLTAEGKTNCLNATVPSVTNEAQLSVEEPVMERRIYNIKYDLNNSRIYDESVLLVAKNSASNYTKQSDTLEVKLSYTDTKTSTWNANFSLKLGAKATFGTNLPLILKSKIELSAEIQSGIEWGVTKTTISVVEVVHKVVVPPMTKVIVNLMATKGKCDVPFTFMQKDTLYNGNTVMSEVKGNTYTGSNYYNVDFETKEESLRQQDTTVSDSANSSAVESKTGDLISSTELNKSNMLKLDEVLHGNPRKLREIYRCAFSNTPFEV</sequence>
<feature type="domain" description="Agglutinin" evidence="4">
    <location>
        <begin position="332"/>
        <end position="467"/>
    </location>
</feature>
<dbReference type="SUPFAM" id="SSF50382">
    <property type="entry name" value="Agglutinin"/>
    <property type="match status" value="3"/>
</dbReference>
<dbReference type="PANTHER" id="PTHR39244:SF5">
    <property type="entry name" value="NATTERIN-3-LIKE"/>
    <property type="match status" value="1"/>
</dbReference>
<feature type="compositionally biased region" description="Polar residues" evidence="3">
    <location>
        <begin position="642"/>
        <end position="662"/>
    </location>
</feature>
<dbReference type="Gene3D" id="2.80.10.50">
    <property type="match status" value="3"/>
</dbReference>
<dbReference type="Proteomes" id="UP001472677">
    <property type="component" value="Unassembled WGS sequence"/>
</dbReference>
<dbReference type="InterPro" id="IPR055267">
    <property type="entry name" value="Aerolysin-like_C"/>
</dbReference>
<dbReference type="InterPro" id="IPR036242">
    <property type="entry name" value="Agglutinin_dom_sf"/>
</dbReference>
<dbReference type="Pfam" id="PF01117">
    <property type="entry name" value="Aerolysin"/>
    <property type="match status" value="1"/>
</dbReference>
<feature type="domain" description="Agglutinin" evidence="4">
    <location>
        <begin position="10"/>
        <end position="169"/>
    </location>
</feature>
<dbReference type="CDD" id="cd00257">
    <property type="entry name" value="beta-trefoil_FSCN-like"/>
    <property type="match status" value="1"/>
</dbReference>
<dbReference type="EMBL" id="JBBPBM010000008">
    <property type="protein sequence ID" value="KAK8571492.1"/>
    <property type="molecule type" value="Genomic_DNA"/>
</dbReference>
<dbReference type="SUPFAM" id="SSF56973">
    <property type="entry name" value="Aerolisin/ETX pore-forming domain"/>
    <property type="match status" value="1"/>
</dbReference>
<dbReference type="Pfam" id="PF07468">
    <property type="entry name" value="Agglutinin"/>
    <property type="match status" value="3"/>
</dbReference>
<accession>A0ABR2F3B4</accession>
<organism evidence="5 6">
    <name type="scientific">Hibiscus sabdariffa</name>
    <name type="common">roselle</name>
    <dbReference type="NCBI Taxonomy" id="183260"/>
    <lineage>
        <taxon>Eukaryota</taxon>
        <taxon>Viridiplantae</taxon>
        <taxon>Streptophyta</taxon>
        <taxon>Embryophyta</taxon>
        <taxon>Tracheophyta</taxon>
        <taxon>Spermatophyta</taxon>
        <taxon>Magnoliopsida</taxon>
        <taxon>eudicotyledons</taxon>
        <taxon>Gunneridae</taxon>
        <taxon>Pentapetalae</taxon>
        <taxon>rosids</taxon>
        <taxon>malvids</taxon>
        <taxon>Malvales</taxon>
        <taxon>Malvaceae</taxon>
        <taxon>Malvoideae</taxon>
        <taxon>Hibiscus</taxon>
    </lineage>
</organism>
<name>A0ABR2F3B4_9ROSI</name>